<dbReference type="EMBL" id="BGPR01001285">
    <property type="protein sequence ID" value="GBM50101.1"/>
    <property type="molecule type" value="Genomic_DNA"/>
</dbReference>
<sequence length="151" mass="17477">MRKWTIAPHITCPVGSMAIQDCQNTMATIGNEKDQIVQQFLRDLLPLLLEELDIFETSFRQEMATMRARLLDVAKRKKEEQYRTARAPEKEPGWKSVREHLHELARMGSKQGSSEVGQWNVELRFRIRILPPILREGSNVDIKISFGTKES</sequence>
<gene>
    <name evidence="1" type="ORF">AVEN_223308_1</name>
</gene>
<evidence type="ECO:0000313" key="1">
    <source>
        <dbReference type="EMBL" id="GBM50101.1"/>
    </source>
</evidence>
<reference evidence="1 2" key="1">
    <citation type="journal article" date="2019" name="Sci. Rep.">
        <title>Orb-weaving spider Araneus ventricosus genome elucidates the spidroin gene catalogue.</title>
        <authorList>
            <person name="Kono N."/>
            <person name="Nakamura H."/>
            <person name="Ohtoshi R."/>
            <person name="Moran D.A.P."/>
            <person name="Shinohara A."/>
            <person name="Yoshida Y."/>
            <person name="Fujiwara M."/>
            <person name="Mori M."/>
            <person name="Tomita M."/>
            <person name="Arakawa K."/>
        </authorList>
    </citation>
    <scope>NUCLEOTIDE SEQUENCE [LARGE SCALE GENOMIC DNA]</scope>
</reference>
<evidence type="ECO:0000313" key="2">
    <source>
        <dbReference type="Proteomes" id="UP000499080"/>
    </source>
</evidence>
<accession>A0A4Y2G9Q4</accession>
<name>A0A4Y2G9Q4_ARAVE</name>
<dbReference type="Proteomes" id="UP000499080">
    <property type="component" value="Unassembled WGS sequence"/>
</dbReference>
<protein>
    <submittedName>
        <fullName evidence="1">Uncharacterized protein</fullName>
    </submittedName>
</protein>
<proteinExistence type="predicted"/>
<dbReference type="AlphaFoldDB" id="A0A4Y2G9Q4"/>
<organism evidence="1 2">
    <name type="scientific">Araneus ventricosus</name>
    <name type="common">Orbweaver spider</name>
    <name type="synonym">Epeira ventricosa</name>
    <dbReference type="NCBI Taxonomy" id="182803"/>
    <lineage>
        <taxon>Eukaryota</taxon>
        <taxon>Metazoa</taxon>
        <taxon>Ecdysozoa</taxon>
        <taxon>Arthropoda</taxon>
        <taxon>Chelicerata</taxon>
        <taxon>Arachnida</taxon>
        <taxon>Araneae</taxon>
        <taxon>Araneomorphae</taxon>
        <taxon>Entelegynae</taxon>
        <taxon>Araneoidea</taxon>
        <taxon>Araneidae</taxon>
        <taxon>Araneus</taxon>
    </lineage>
</organism>
<keyword evidence="2" id="KW-1185">Reference proteome</keyword>
<comment type="caution">
    <text evidence="1">The sequence shown here is derived from an EMBL/GenBank/DDBJ whole genome shotgun (WGS) entry which is preliminary data.</text>
</comment>